<comment type="caution">
    <text evidence="9">The sequence shown here is derived from an EMBL/GenBank/DDBJ whole genome shotgun (WGS) entry which is preliminary data.</text>
</comment>
<dbReference type="InterPro" id="IPR013249">
    <property type="entry name" value="RNA_pol_sigma70_r4_t2"/>
</dbReference>
<evidence type="ECO:0000259" key="7">
    <source>
        <dbReference type="Pfam" id="PF04542"/>
    </source>
</evidence>
<evidence type="ECO:0000259" key="8">
    <source>
        <dbReference type="Pfam" id="PF08281"/>
    </source>
</evidence>
<comment type="similarity">
    <text evidence="1">Belongs to the sigma-70 factor family. ECF subfamily.</text>
</comment>
<keyword evidence="5" id="KW-0804">Transcription</keyword>
<proteinExistence type="inferred from homology"/>
<evidence type="ECO:0000256" key="6">
    <source>
        <dbReference type="SAM" id="MobiDB-lite"/>
    </source>
</evidence>
<dbReference type="SUPFAM" id="SSF88946">
    <property type="entry name" value="Sigma2 domain of RNA polymerase sigma factors"/>
    <property type="match status" value="1"/>
</dbReference>
<reference evidence="9 10" key="1">
    <citation type="submission" date="2022-11" db="EMBL/GenBank/DDBJ databases">
        <title>Minimal conservation of predation-associated metabolite biosynthetic gene clusters underscores biosynthetic potential of Myxococcota including descriptions for ten novel species: Archangium lansinium sp. nov., Myxococcus landrumus sp. nov., Nannocystis bai.</title>
        <authorList>
            <person name="Ahearne A."/>
            <person name="Stevens C."/>
            <person name="Dowd S."/>
        </authorList>
    </citation>
    <scope>NUCLEOTIDE SEQUENCE [LARGE SCALE GENOMIC DNA]</scope>
    <source>
        <strain evidence="9 10">RJM3</strain>
    </source>
</reference>
<evidence type="ECO:0000256" key="5">
    <source>
        <dbReference type="ARBA" id="ARBA00023163"/>
    </source>
</evidence>
<dbReference type="Pfam" id="PF04542">
    <property type="entry name" value="Sigma70_r2"/>
    <property type="match status" value="1"/>
</dbReference>
<evidence type="ECO:0000313" key="9">
    <source>
        <dbReference type="EMBL" id="MDC0740937.1"/>
    </source>
</evidence>
<dbReference type="InterPro" id="IPR013325">
    <property type="entry name" value="RNA_pol_sigma_r2"/>
</dbReference>
<name>A0ABT5EJ16_9BACT</name>
<dbReference type="EMBL" id="JAQNDO010000001">
    <property type="protein sequence ID" value="MDC0740937.1"/>
    <property type="molecule type" value="Genomic_DNA"/>
</dbReference>
<keyword evidence="2" id="KW-0805">Transcription regulation</keyword>
<dbReference type="InterPro" id="IPR013324">
    <property type="entry name" value="RNA_pol_sigma_r3/r4-like"/>
</dbReference>
<evidence type="ECO:0000256" key="1">
    <source>
        <dbReference type="ARBA" id="ARBA00010641"/>
    </source>
</evidence>
<dbReference type="InterPro" id="IPR036388">
    <property type="entry name" value="WH-like_DNA-bd_sf"/>
</dbReference>
<dbReference type="PANTHER" id="PTHR43133">
    <property type="entry name" value="RNA POLYMERASE ECF-TYPE SIGMA FACTO"/>
    <property type="match status" value="1"/>
</dbReference>
<organism evidence="9 10">
    <name type="scientific">Polyangium mundeleinium</name>
    <dbReference type="NCBI Taxonomy" id="2995306"/>
    <lineage>
        <taxon>Bacteria</taxon>
        <taxon>Pseudomonadati</taxon>
        <taxon>Myxococcota</taxon>
        <taxon>Polyangia</taxon>
        <taxon>Polyangiales</taxon>
        <taxon>Polyangiaceae</taxon>
        <taxon>Polyangium</taxon>
    </lineage>
</organism>
<keyword evidence="3" id="KW-0731">Sigma factor</keyword>
<evidence type="ECO:0000256" key="4">
    <source>
        <dbReference type="ARBA" id="ARBA00023125"/>
    </source>
</evidence>
<protein>
    <submittedName>
        <fullName evidence="9">Sigma factor</fullName>
    </submittedName>
</protein>
<feature type="compositionally biased region" description="Low complexity" evidence="6">
    <location>
        <begin position="287"/>
        <end position="297"/>
    </location>
</feature>
<dbReference type="SUPFAM" id="SSF88659">
    <property type="entry name" value="Sigma3 and sigma4 domains of RNA polymerase sigma factors"/>
    <property type="match status" value="1"/>
</dbReference>
<evidence type="ECO:0000313" key="10">
    <source>
        <dbReference type="Proteomes" id="UP001221411"/>
    </source>
</evidence>
<sequence>MTSQDQPEHEATFSALYRDHFDAVLAWLLRKAVPPRDAVDVAQLVFIAAWQHLSEIPKPAGEARAWLLAAANNQFSNYRRRQVNAKLLSEDVVPCLADEEVLEQRLIKAQLITKAIDAMEDGPNRAALVGVYIEGKTTARIAAETRVNETSVRSALSRGRAEFREIYERLHGEKDDLDALDAATIAMVALLLLSRIRVWSYVDQVLGVINPSGRTVPKSELSARLRWRRFAPALAALPLLLPFIPRSLSSEPVPAEATHLAGAVSHIPVAAGTAGRLAVPQSPPAATPSASTPSQRSPARKRAELQLEDSREIERNMLQQAASLLVRKHPRGALVLLREHARRFPESRLAEQRDSYTRQAMMALGEKAAAAAEL</sequence>
<feature type="region of interest" description="Disordered" evidence="6">
    <location>
        <begin position="275"/>
        <end position="304"/>
    </location>
</feature>
<evidence type="ECO:0000256" key="2">
    <source>
        <dbReference type="ARBA" id="ARBA00023015"/>
    </source>
</evidence>
<dbReference type="Gene3D" id="1.10.1740.10">
    <property type="match status" value="1"/>
</dbReference>
<evidence type="ECO:0000256" key="3">
    <source>
        <dbReference type="ARBA" id="ARBA00023082"/>
    </source>
</evidence>
<dbReference type="Pfam" id="PF08281">
    <property type="entry name" value="Sigma70_r4_2"/>
    <property type="match status" value="1"/>
</dbReference>
<accession>A0ABT5EJ16</accession>
<dbReference type="PANTHER" id="PTHR43133:SF8">
    <property type="entry name" value="RNA POLYMERASE SIGMA FACTOR HI_1459-RELATED"/>
    <property type="match status" value="1"/>
</dbReference>
<gene>
    <name evidence="9" type="ORF">POL67_06235</name>
</gene>
<keyword evidence="4" id="KW-0238">DNA-binding</keyword>
<keyword evidence="10" id="KW-1185">Reference proteome</keyword>
<dbReference type="Proteomes" id="UP001221411">
    <property type="component" value="Unassembled WGS sequence"/>
</dbReference>
<dbReference type="InterPro" id="IPR039425">
    <property type="entry name" value="RNA_pol_sigma-70-like"/>
</dbReference>
<feature type="domain" description="RNA polymerase sigma factor 70 region 4 type 2" evidence="8">
    <location>
        <begin position="125"/>
        <end position="161"/>
    </location>
</feature>
<dbReference type="Gene3D" id="1.10.10.10">
    <property type="entry name" value="Winged helix-like DNA-binding domain superfamily/Winged helix DNA-binding domain"/>
    <property type="match status" value="1"/>
</dbReference>
<dbReference type="RefSeq" id="WP_271916149.1">
    <property type="nucleotide sequence ID" value="NZ_JAQNDO010000001.1"/>
</dbReference>
<dbReference type="InterPro" id="IPR007627">
    <property type="entry name" value="RNA_pol_sigma70_r2"/>
</dbReference>
<feature type="domain" description="RNA polymerase sigma-70 region 2" evidence="7">
    <location>
        <begin position="16"/>
        <end position="82"/>
    </location>
</feature>